<dbReference type="EMBL" id="JAFJMO010000005">
    <property type="protein sequence ID" value="KAJ8275997.1"/>
    <property type="molecule type" value="Genomic_DNA"/>
</dbReference>
<feature type="compositionally biased region" description="Basic and acidic residues" evidence="6">
    <location>
        <begin position="10"/>
        <end position="20"/>
    </location>
</feature>
<dbReference type="GO" id="GO:0046540">
    <property type="term" value="C:U4/U6 x U5 tri-snRNP complex"/>
    <property type="evidence" value="ECO:0007669"/>
    <property type="project" value="InterPro"/>
</dbReference>
<feature type="compositionally biased region" description="Acidic residues" evidence="6">
    <location>
        <begin position="429"/>
        <end position="447"/>
    </location>
</feature>
<comment type="caution">
    <text evidence="7">The sequence shown here is derived from an EMBL/GenBank/DDBJ whole genome shotgun (WGS) entry which is preliminary data.</text>
</comment>
<feature type="region of interest" description="Disordered" evidence="6">
    <location>
        <begin position="401"/>
        <end position="536"/>
    </location>
</feature>
<dbReference type="PANTHER" id="PTHR14152">
    <property type="entry name" value="SQUAMOUS CELL CARCINOMA ANTIGEN RECOGNISED BY CYTOTOXIC T LYMPHOCYTES"/>
    <property type="match status" value="1"/>
</dbReference>
<comment type="similarity">
    <text evidence="2">Belongs to the SNU66/SART1 family.</text>
</comment>
<evidence type="ECO:0008006" key="9">
    <source>
        <dbReference type="Google" id="ProtNLM"/>
    </source>
</evidence>
<feature type="compositionally biased region" description="Basic and acidic residues" evidence="6">
    <location>
        <begin position="455"/>
        <end position="464"/>
    </location>
</feature>
<evidence type="ECO:0000256" key="4">
    <source>
        <dbReference type="ARBA" id="ARBA00023187"/>
    </source>
</evidence>
<sequence>MGSSKKHKEKGRERDAEERHREHKKHRHKDREREKERDGNREREKRKRSRSKERGSRGTEKESRSKGDKSNGEPRVKKEKVDTTYDDSNACGSRSGGGDASLSIEETNKLRAKLGLKPLELNENKKELGTKEEPLVAETINPIHIKQQKEIREKLAALKEKRLLNQKLGKVKTLAEDDPWLDDTAAWVERSRKMAKEKELAEKRAKLLEEMDEEFGVSNLVEQEFGHGRKEVYGSGDLKGLKVQHKMESFKEGETIILTLEDKGVLEEKEDVLVNVGLVDHEKAEKNVELKKKKPEYKPYEEEESVDDMVTFKPRTVLSKYDEEIDGEKKKSFRLAAGGRADGHRERELQAIRETLHNQAQTLDLPALTIASEYYTPQEMVGFKKTKRRVKKIRKKEKVVKPVDVLQDDTRSTDFGSRTRGRGRHAAEEEGAQPEGDAGEEEEEEEGAGAVDVIQRSDDNRLEDMDISDDEFSPPEPTALEEDEAEQELQKQLEKQRRLKQKQMLRDSGEKVAEQVQVLAAPRAGQDDDEEDRKNNIVFNATSEFCRTLGDIPTYGLSGNREDQEDIMDFEQEEERDGAGGSDSELDENVGWSMVNLDEEQKQPDFSTASTTILDEEPIVNSGLAAALMLCKNKGLLDTQVQKVARVRAPKGALPNDNYCIEDKMLIDDKYSRREEYRGFTQEFKEKESYKPDVKIEYVDESGRKLTPKEAFRQLSHRFHGKGSGKMKTEKRMKKLEEEALLKKMSSSDTPLGTVALLQEKQKSQKTPYIVLSGSGKSMNANTITK</sequence>
<evidence type="ECO:0000256" key="3">
    <source>
        <dbReference type="ARBA" id="ARBA00022664"/>
    </source>
</evidence>
<dbReference type="InterPro" id="IPR045347">
    <property type="entry name" value="HIND"/>
</dbReference>
<feature type="compositionally biased region" description="Basic and acidic residues" evidence="6">
    <location>
        <begin position="52"/>
        <end position="83"/>
    </location>
</feature>
<organism evidence="7 8">
    <name type="scientific">Conger conger</name>
    <name type="common">Conger eel</name>
    <name type="synonym">Muraena conger</name>
    <dbReference type="NCBI Taxonomy" id="82655"/>
    <lineage>
        <taxon>Eukaryota</taxon>
        <taxon>Metazoa</taxon>
        <taxon>Chordata</taxon>
        <taxon>Craniata</taxon>
        <taxon>Vertebrata</taxon>
        <taxon>Euteleostomi</taxon>
        <taxon>Actinopterygii</taxon>
        <taxon>Neopterygii</taxon>
        <taxon>Teleostei</taxon>
        <taxon>Anguilliformes</taxon>
        <taxon>Congridae</taxon>
        <taxon>Conger</taxon>
    </lineage>
</organism>
<accession>A0A9Q1DNW5</accession>
<evidence type="ECO:0000256" key="1">
    <source>
        <dbReference type="ARBA" id="ARBA00004123"/>
    </source>
</evidence>
<keyword evidence="4" id="KW-0508">mRNA splicing</keyword>
<proteinExistence type="inferred from homology"/>
<keyword evidence="3" id="KW-0507">mRNA processing</keyword>
<evidence type="ECO:0000256" key="2">
    <source>
        <dbReference type="ARBA" id="ARBA00006076"/>
    </source>
</evidence>
<protein>
    <recommendedName>
        <fullName evidence="9">U4/U6.U5 tri-snRNP-associated protein 1</fullName>
    </recommendedName>
</protein>
<dbReference type="AlphaFoldDB" id="A0A9Q1DNW5"/>
<evidence type="ECO:0000256" key="6">
    <source>
        <dbReference type="SAM" id="MobiDB-lite"/>
    </source>
</evidence>
<dbReference type="GO" id="GO:0045292">
    <property type="term" value="P:mRNA cis splicing, via spliceosome"/>
    <property type="evidence" value="ECO:0007669"/>
    <property type="project" value="TreeGrafter"/>
</dbReference>
<evidence type="ECO:0000256" key="5">
    <source>
        <dbReference type="ARBA" id="ARBA00023242"/>
    </source>
</evidence>
<dbReference type="PANTHER" id="PTHR14152:SF5">
    <property type="entry name" value="U4_U6.U5 TRI-SNRNP-ASSOCIATED PROTEIN 1"/>
    <property type="match status" value="1"/>
</dbReference>
<feature type="compositionally biased region" description="Acidic residues" evidence="6">
    <location>
        <begin position="465"/>
        <end position="487"/>
    </location>
</feature>
<feature type="compositionally biased region" description="Basic and acidic residues" evidence="6">
    <location>
        <begin position="504"/>
        <end position="513"/>
    </location>
</feature>
<comment type="subcellular location">
    <subcellularLocation>
        <location evidence="1">Nucleus</location>
    </subcellularLocation>
</comment>
<gene>
    <name evidence="7" type="ORF">COCON_G00077490</name>
</gene>
<keyword evidence="8" id="KW-1185">Reference proteome</keyword>
<reference evidence="7" key="1">
    <citation type="journal article" date="2023" name="Science">
        <title>Genome structures resolve the early diversification of teleost fishes.</title>
        <authorList>
            <person name="Parey E."/>
            <person name="Louis A."/>
            <person name="Montfort J."/>
            <person name="Bouchez O."/>
            <person name="Roques C."/>
            <person name="Iampietro C."/>
            <person name="Lluch J."/>
            <person name="Castinel A."/>
            <person name="Donnadieu C."/>
            <person name="Desvignes T."/>
            <person name="Floi Bucao C."/>
            <person name="Jouanno E."/>
            <person name="Wen M."/>
            <person name="Mejri S."/>
            <person name="Dirks R."/>
            <person name="Jansen H."/>
            <person name="Henkel C."/>
            <person name="Chen W.J."/>
            <person name="Zahm M."/>
            <person name="Cabau C."/>
            <person name="Klopp C."/>
            <person name="Thompson A.W."/>
            <person name="Robinson-Rechavi M."/>
            <person name="Braasch I."/>
            <person name="Lecointre G."/>
            <person name="Bobe J."/>
            <person name="Postlethwait J.H."/>
            <person name="Berthelot C."/>
            <person name="Roest Crollius H."/>
            <person name="Guiguen Y."/>
        </authorList>
    </citation>
    <scope>NUCLEOTIDE SEQUENCE</scope>
    <source>
        <strain evidence="7">Concon-B</strain>
    </source>
</reference>
<dbReference type="Proteomes" id="UP001152803">
    <property type="component" value="Unassembled WGS sequence"/>
</dbReference>
<dbReference type="GO" id="GO:0000481">
    <property type="term" value="P:maturation of 5S rRNA"/>
    <property type="evidence" value="ECO:0007669"/>
    <property type="project" value="TreeGrafter"/>
</dbReference>
<dbReference type="OrthoDB" id="5583at2759"/>
<feature type="compositionally biased region" description="Basic residues" evidence="6">
    <location>
        <begin position="21"/>
        <end position="30"/>
    </location>
</feature>
<name>A0A9Q1DNW5_CONCO</name>
<feature type="region of interest" description="Disordered" evidence="6">
    <location>
        <begin position="1"/>
        <end position="104"/>
    </location>
</feature>
<feature type="compositionally biased region" description="Basic and acidic residues" evidence="6">
    <location>
        <begin position="31"/>
        <end position="43"/>
    </location>
</feature>
<evidence type="ECO:0000313" key="7">
    <source>
        <dbReference type="EMBL" id="KAJ8275997.1"/>
    </source>
</evidence>
<dbReference type="Pfam" id="PF03343">
    <property type="entry name" value="SART-1"/>
    <property type="match status" value="1"/>
</dbReference>
<keyword evidence="5" id="KW-0539">Nucleus</keyword>
<evidence type="ECO:0000313" key="8">
    <source>
        <dbReference type="Proteomes" id="UP001152803"/>
    </source>
</evidence>
<dbReference type="Pfam" id="PF19252">
    <property type="entry name" value="HIND"/>
    <property type="match status" value="1"/>
</dbReference>
<dbReference type="InterPro" id="IPR005011">
    <property type="entry name" value="SNU66/SART1"/>
</dbReference>